<evidence type="ECO:0000313" key="1">
    <source>
        <dbReference type="EMBL" id="QBB28629.1"/>
    </source>
</evidence>
<reference evidence="1" key="1">
    <citation type="journal article" date="2019" name="Sci. Rep.">
        <title>The first clawed lobster virus Homarus gammarus nudivirus (HgNV n. sp.) expands the diversity of the Nudiviridae.</title>
        <authorList>
            <person name="Holt C.C."/>
            <person name="Stone M."/>
            <person name="Bass D."/>
            <person name="Bateman K.S."/>
            <person name="van Aerle R."/>
            <person name="Daniels C.L."/>
            <person name="van der Giezen M."/>
            <person name="Ross S.H."/>
            <person name="Hooper C."/>
            <person name="Stentiford G.D."/>
        </authorList>
    </citation>
    <scope>NUCLEOTIDE SEQUENCE</scope>
    <source>
        <strain evidence="1">52S104HLG2</strain>
    </source>
</reference>
<dbReference type="Proteomes" id="UP000682645">
    <property type="component" value="Segment"/>
</dbReference>
<organism evidence="1 2">
    <name type="scientific">Homarus gammarus nudivirus</name>
    <dbReference type="NCBI Taxonomy" id="2509616"/>
    <lineage>
        <taxon>Viruses</taxon>
        <taxon>Viruses incertae sedis</taxon>
        <taxon>Naldaviricetes</taxon>
        <taxon>Lefavirales</taxon>
        <taxon>Nudiviridae</taxon>
        <taxon>Gammanudivirus</taxon>
        <taxon>Gammanudivirus hogammari</taxon>
    </lineage>
</organism>
<protein>
    <submittedName>
        <fullName evidence="1">ODV-E66</fullName>
    </submittedName>
</protein>
<dbReference type="InterPro" id="IPR008929">
    <property type="entry name" value="Chondroitin_lyas"/>
</dbReference>
<name>A0A411HB65_9VIRU</name>
<evidence type="ECO:0000313" key="2">
    <source>
        <dbReference type="Proteomes" id="UP000682645"/>
    </source>
</evidence>
<dbReference type="EMBL" id="MK439999">
    <property type="protein sequence ID" value="QBB28629.1"/>
    <property type="molecule type" value="Genomic_DNA"/>
</dbReference>
<keyword evidence="2" id="KW-1185">Reference proteome</keyword>
<sequence>MEALVCFIVLVLVLFTCALFFPFTQSSPPSPDPDPDPVPDPDPLDFIYNQNYYQEFTVPEGYDEDTQGRNWSNWDVNNDGIQKMAKLFNNSAGYIANNPKDELSIKAIQLWEDWIRAITTKLEDVGVLNSHWFWSESPWGSKNGRYTFLIDLPTNLAYYIVNKSTGSSTADTKLLAAKTIQGLIPEIDPIGFPELTTMGTAMLLFPWVVSHIITKDLDKTSERYLHTVSHLIPNDKLKSNEPGLHIDHAYSTSVSSFYEFDEIESIYVDLVQIVPELEEHFDKINLILKHPTIPLSGGVLYGRKDVGMGLYTGSTRTHPIALMPSARYLRYFTDEWQWCSKGGQDSSNFMGFTSSRNMGIYGILCRKMFRRGETDTSPKFPAFGFIMPEGTTGLIDIGNSCSCVGSYVFTDYETYAVSKVVDLEIPKFKGNKISETIVIDIQTQTATIIISGTPTVDPPINLDVYVPGNTKLYNGPNTGIVASIDFKNNSYPEKYYISDFSEYSLSKLTNGYFDDTPFDTTDDLAKKGQSVISKYLHPYLVTPAEGQVLNYEPFTVEGFPDNTFQFDPKMNQFMCHGYTR</sequence>
<proteinExistence type="predicted"/>
<gene>
    <name evidence="1" type="ORF">HgNV_024</name>
</gene>
<dbReference type="Gene3D" id="1.50.10.100">
    <property type="entry name" value="Chondroitin AC/alginate lyase"/>
    <property type="match status" value="1"/>
</dbReference>
<accession>A0A411HB65</accession>